<dbReference type="PANTHER" id="PTHR31190">
    <property type="entry name" value="DNA-BINDING DOMAIN"/>
    <property type="match status" value="1"/>
</dbReference>
<dbReference type="KEGG" id="vra:106770224"/>
<protein>
    <submittedName>
        <fullName evidence="9">Ethylene-responsive transcription factor RAP2-2-like</fullName>
    </submittedName>
</protein>
<dbReference type="Pfam" id="PF00847">
    <property type="entry name" value="AP2"/>
    <property type="match status" value="1"/>
</dbReference>
<evidence type="ECO:0000256" key="2">
    <source>
        <dbReference type="ARBA" id="ARBA00023015"/>
    </source>
</evidence>
<reference evidence="9" key="2">
    <citation type="submission" date="2025-08" db="UniProtKB">
        <authorList>
            <consortium name="RefSeq"/>
        </authorList>
    </citation>
    <scope>IDENTIFICATION</scope>
    <source>
        <tissue evidence="9">Leaf</tissue>
    </source>
</reference>
<dbReference type="RefSeq" id="XP_014511532.1">
    <property type="nucleotide sequence ID" value="XM_014656046.1"/>
</dbReference>
<proteinExistence type="inferred from homology"/>
<name>A0A1S3V014_VIGRR</name>
<evidence type="ECO:0000313" key="9">
    <source>
        <dbReference type="RefSeq" id="XP_014511532.1"/>
    </source>
</evidence>
<comment type="similarity">
    <text evidence="6">Belongs to the AP2/ERF transcription factor family. ERF subfamily.</text>
</comment>
<evidence type="ECO:0000256" key="6">
    <source>
        <dbReference type="ARBA" id="ARBA00024343"/>
    </source>
</evidence>
<dbReference type="SMART" id="SM00380">
    <property type="entry name" value="AP2"/>
    <property type="match status" value="1"/>
</dbReference>
<dbReference type="CDD" id="cd00018">
    <property type="entry name" value="AP2"/>
    <property type="match status" value="1"/>
</dbReference>
<dbReference type="GO" id="GO:0009873">
    <property type="term" value="P:ethylene-activated signaling pathway"/>
    <property type="evidence" value="ECO:0007669"/>
    <property type="project" value="InterPro"/>
</dbReference>
<dbReference type="PRINTS" id="PR00367">
    <property type="entry name" value="ETHRSPELEMNT"/>
</dbReference>
<dbReference type="GO" id="GO:0005634">
    <property type="term" value="C:nucleus"/>
    <property type="evidence" value="ECO:0007669"/>
    <property type="project" value="UniProtKB-SubCell"/>
</dbReference>
<accession>A0A1S3V014</accession>
<comment type="subcellular location">
    <subcellularLocation>
        <location evidence="1">Nucleus</location>
    </subcellularLocation>
</comment>
<keyword evidence="4" id="KW-0804">Transcription</keyword>
<dbReference type="PANTHER" id="PTHR31190:SF480">
    <property type="entry name" value="ETHYLENE-RESPONSIVE TRANSCRIPTION FACTOR RAP2-12"/>
    <property type="match status" value="1"/>
</dbReference>
<keyword evidence="5" id="KW-0539">Nucleus</keyword>
<evidence type="ECO:0000256" key="4">
    <source>
        <dbReference type="ARBA" id="ARBA00023163"/>
    </source>
</evidence>
<dbReference type="InterPro" id="IPR044808">
    <property type="entry name" value="ERF_plant"/>
</dbReference>
<dbReference type="InterPro" id="IPR001471">
    <property type="entry name" value="AP2/ERF_dom"/>
</dbReference>
<evidence type="ECO:0000256" key="1">
    <source>
        <dbReference type="ARBA" id="ARBA00004123"/>
    </source>
</evidence>
<dbReference type="FunFam" id="3.30.730.10:FF:000001">
    <property type="entry name" value="Ethylene-responsive transcription factor 2"/>
    <property type="match status" value="1"/>
</dbReference>
<sequence>MMIAERKRKNQYRGIRQRPWGKWAAEIRDPRKGVRVWLGTFNTAEEATKAYDADARRIRGNKAKVNFPEEASVKRSKLNPLGNRKIVQPNVHKFNAGNNQNDLHWPMDLVEQKPLVNQFADMGSFPDSGNGLRSLPSTDNVTLRNNDSPCAAVVTSMKPNPNCQKIPIKIADFTQICI</sequence>
<dbReference type="PROSITE" id="PS51032">
    <property type="entry name" value="AP2_ERF"/>
    <property type="match status" value="1"/>
</dbReference>
<feature type="domain" description="AP2/ERF" evidence="7">
    <location>
        <begin position="11"/>
        <end position="68"/>
    </location>
</feature>
<dbReference type="InterPro" id="IPR016177">
    <property type="entry name" value="DNA-bd_dom_sf"/>
</dbReference>
<dbReference type="GO" id="GO:0003700">
    <property type="term" value="F:DNA-binding transcription factor activity"/>
    <property type="evidence" value="ECO:0007669"/>
    <property type="project" value="InterPro"/>
</dbReference>
<dbReference type="SUPFAM" id="SSF54171">
    <property type="entry name" value="DNA-binding domain"/>
    <property type="match status" value="1"/>
</dbReference>
<organism evidence="8 9">
    <name type="scientific">Vigna radiata var. radiata</name>
    <name type="common">Mung bean</name>
    <name type="synonym">Phaseolus aureus</name>
    <dbReference type="NCBI Taxonomy" id="3916"/>
    <lineage>
        <taxon>Eukaryota</taxon>
        <taxon>Viridiplantae</taxon>
        <taxon>Streptophyta</taxon>
        <taxon>Embryophyta</taxon>
        <taxon>Tracheophyta</taxon>
        <taxon>Spermatophyta</taxon>
        <taxon>Magnoliopsida</taxon>
        <taxon>eudicotyledons</taxon>
        <taxon>Gunneridae</taxon>
        <taxon>Pentapetalae</taxon>
        <taxon>rosids</taxon>
        <taxon>fabids</taxon>
        <taxon>Fabales</taxon>
        <taxon>Fabaceae</taxon>
        <taxon>Papilionoideae</taxon>
        <taxon>50 kb inversion clade</taxon>
        <taxon>NPAAA clade</taxon>
        <taxon>indigoferoid/millettioid clade</taxon>
        <taxon>Phaseoleae</taxon>
        <taxon>Vigna</taxon>
    </lineage>
</organism>
<gene>
    <name evidence="9" type="primary">LOC106770224</name>
</gene>
<dbReference type="Gene3D" id="3.30.730.10">
    <property type="entry name" value="AP2/ERF domain"/>
    <property type="match status" value="1"/>
</dbReference>
<reference evidence="8" key="1">
    <citation type="journal article" date="2014" name="Nat. Commun.">
        <title>Genome sequence of mungbean and insights into evolution within Vigna species.</title>
        <authorList>
            <person name="Kang Y.J."/>
            <person name="Kim S.K."/>
            <person name="Kim M.Y."/>
            <person name="Lestari P."/>
            <person name="Kim K.H."/>
            <person name="Ha B.K."/>
            <person name="Jun T.H."/>
            <person name="Hwang W.J."/>
            <person name="Lee T."/>
            <person name="Lee J."/>
            <person name="Shim S."/>
            <person name="Yoon M.Y."/>
            <person name="Jang Y.E."/>
            <person name="Han K.S."/>
            <person name="Taeprayoon P."/>
            <person name="Yoon N."/>
            <person name="Somta P."/>
            <person name="Tanya P."/>
            <person name="Kim K.S."/>
            <person name="Gwag J.G."/>
            <person name="Moon J.K."/>
            <person name="Lee Y.H."/>
            <person name="Park B.S."/>
            <person name="Bombarely A."/>
            <person name="Doyle J.J."/>
            <person name="Jackson S.A."/>
            <person name="Schafleitner R."/>
            <person name="Srinives P."/>
            <person name="Varshney R.K."/>
            <person name="Lee S.H."/>
        </authorList>
    </citation>
    <scope>NUCLEOTIDE SEQUENCE [LARGE SCALE GENOMIC DNA]</scope>
    <source>
        <strain evidence="8">cv. VC1973A</strain>
    </source>
</reference>
<dbReference type="AlphaFoldDB" id="A0A1S3V014"/>
<dbReference type="Proteomes" id="UP000087766">
    <property type="component" value="Chromosome 8"/>
</dbReference>
<keyword evidence="2" id="KW-0805">Transcription regulation</keyword>
<dbReference type="InterPro" id="IPR036955">
    <property type="entry name" value="AP2/ERF_dom_sf"/>
</dbReference>
<evidence type="ECO:0000313" key="8">
    <source>
        <dbReference type="Proteomes" id="UP000087766"/>
    </source>
</evidence>
<keyword evidence="3" id="KW-0238">DNA-binding</keyword>
<keyword evidence="8" id="KW-1185">Reference proteome</keyword>
<dbReference type="STRING" id="3916.A0A1S3V014"/>
<evidence type="ECO:0000256" key="3">
    <source>
        <dbReference type="ARBA" id="ARBA00023125"/>
    </source>
</evidence>
<evidence type="ECO:0000256" key="5">
    <source>
        <dbReference type="ARBA" id="ARBA00023242"/>
    </source>
</evidence>
<evidence type="ECO:0000259" key="7">
    <source>
        <dbReference type="PROSITE" id="PS51032"/>
    </source>
</evidence>
<dbReference type="GO" id="GO:0003677">
    <property type="term" value="F:DNA binding"/>
    <property type="evidence" value="ECO:0007669"/>
    <property type="project" value="UniProtKB-KW"/>
</dbReference>
<dbReference type="OrthoDB" id="668733at2759"/>
<dbReference type="GeneID" id="106770224"/>